<keyword evidence="3" id="KW-0902">Two-component regulatory system</keyword>
<evidence type="ECO:0000313" key="12">
    <source>
        <dbReference type="Proteomes" id="UP000304148"/>
    </source>
</evidence>
<dbReference type="GO" id="GO:0032993">
    <property type="term" value="C:protein-DNA complex"/>
    <property type="evidence" value="ECO:0007669"/>
    <property type="project" value="TreeGrafter"/>
</dbReference>
<accession>A0A383R4K7</accession>
<dbReference type="GO" id="GO:0000156">
    <property type="term" value="F:phosphorelay response regulator activity"/>
    <property type="evidence" value="ECO:0007669"/>
    <property type="project" value="TreeGrafter"/>
</dbReference>
<evidence type="ECO:0000313" key="11">
    <source>
        <dbReference type="EMBL" id="SYX81888.1"/>
    </source>
</evidence>
<keyword evidence="5 8" id="KW-0238">DNA-binding</keyword>
<gene>
    <name evidence="11" type="primary">vanR</name>
    <name evidence="11" type="ORF">PBLR_10307</name>
</gene>
<evidence type="ECO:0000256" key="5">
    <source>
        <dbReference type="ARBA" id="ARBA00023125"/>
    </source>
</evidence>
<dbReference type="Gene3D" id="3.40.50.2300">
    <property type="match status" value="1"/>
</dbReference>
<dbReference type="PROSITE" id="PS50110">
    <property type="entry name" value="RESPONSE_REGULATORY"/>
    <property type="match status" value="1"/>
</dbReference>
<dbReference type="RefSeq" id="WP_138184430.1">
    <property type="nucleotide sequence ID" value="NZ_LS992241.1"/>
</dbReference>
<comment type="subcellular location">
    <subcellularLocation>
        <location evidence="1">Cytoplasm</location>
    </subcellularLocation>
</comment>
<dbReference type="Pfam" id="PF00072">
    <property type="entry name" value="Response_reg"/>
    <property type="match status" value="1"/>
</dbReference>
<dbReference type="GO" id="GO:0005829">
    <property type="term" value="C:cytosol"/>
    <property type="evidence" value="ECO:0007669"/>
    <property type="project" value="TreeGrafter"/>
</dbReference>
<evidence type="ECO:0000259" key="10">
    <source>
        <dbReference type="PROSITE" id="PS51755"/>
    </source>
</evidence>
<feature type="modified residue" description="4-aspartylphosphate" evidence="7">
    <location>
        <position position="53"/>
    </location>
</feature>
<dbReference type="Gene3D" id="6.10.250.690">
    <property type="match status" value="1"/>
</dbReference>
<evidence type="ECO:0000256" key="6">
    <source>
        <dbReference type="ARBA" id="ARBA00023163"/>
    </source>
</evidence>
<evidence type="ECO:0000256" key="7">
    <source>
        <dbReference type="PROSITE-ProRule" id="PRU00169"/>
    </source>
</evidence>
<feature type="domain" description="Response regulatory" evidence="9">
    <location>
        <begin position="4"/>
        <end position="117"/>
    </location>
</feature>
<dbReference type="GO" id="GO:0000976">
    <property type="term" value="F:transcription cis-regulatory region binding"/>
    <property type="evidence" value="ECO:0007669"/>
    <property type="project" value="TreeGrafter"/>
</dbReference>
<organism evidence="11 12">
    <name type="scientific">Paenibacillus alvei</name>
    <name type="common">Bacillus alvei</name>
    <dbReference type="NCBI Taxonomy" id="44250"/>
    <lineage>
        <taxon>Bacteria</taxon>
        <taxon>Bacillati</taxon>
        <taxon>Bacillota</taxon>
        <taxon>Bacilli</taxon>
        <taxon>Bacillales</taxon>
        <taxon>Paenibacillaceae</taxon>
        <taxon>Paenibacillus</taxon>
    </lineage>
</organism>
<dbReference type="SUPFAM" id="SSF52172">
    <property type="entry name" value="CheY-like"/>
    <property type="match status" value="1"/>
</dbReference>
<feature type="DNA-binding region" description="OmpR/PhoB-type" evidence="8">
    <location>
        <begin position="138"/>
        <end position="236"/>
    </location>
</feature>
<dbReference type="InterPro" id="IPR016032">
    <property type="entry name" value="Sig_transdc_resp-reg_C-effctor"/>
</dbReference>
<proteinExistence type="predicted"/>
<dbReference type="CDD" id="cd00383">
    <property type="entry name" value="trans_reg_C"/>
    <property type="match status" value="1"/>
</dbReference>
<dbReference type="Gene3D" id="1.10.10.10">
    <property type="entry name" value="Winged helix-like DNA-binding domain superfamily/Winged helix DNA-binding domain"/>
    <property type="match status" value="1"/>
</dbReference>
<dbReference type="PROSITE" id="PS51755">
    <property type="entry name" value="OMPR_PHOB"/>
    <property type="match status" value="1"/>
</dbReference>
<reference evidence="12" key="1">
    <citation type="submission" date="2018-08" db="EMBL/GenBank/DDBJ databases">
        <authorList>
            <person name="Chevrot R."/>
        </authorList>
    </citation>
    <scope>NUCLEOTIDE SEQUENCE [LARGE SCALE GENOMIC DNA]</scope>
</reference>
<dbReference type="FunFam" id="1.10.10.10:FF:000018">
    <property type="entry name" value="DNA-binding response regulator ResD"/>
    <property type="match status" value="1"/>
</dbReference>
<dbReference type="SMART" id="SM00448">
    <property type="entry name" value="REC"/>
    <property type="match status" value="1"/>
</dbReference>
<feature type="domain" description="OmpR/PhoB-type" evidence="10">
    <location>
        <begin position="138"/>
        <end position="236"/>
    </location>
</feature>
<evidence type="ECO:0000256" key="8">
    <source>
        <dbReference type="PROSITE-ProRule" id="PRU01091"/>
    </source>
</evidence>
<dbReference type="GO" id="GO:0006355">
    <property type="term" value="P:regulation of DNA-templated transcription"/>
    <property type="evidence" value="ECO:0007669"/>
    <property type="project" value="InterPro"/>
</dbReference>
<evidence type="ECO:0000256" key="1">
    <source>
        <dbReference type="ARBA" id="ARBA00004496"/>
    </source>
</evidence>
<dbReference type="FunFam" id="3.40.50.2300:FF:000001">
    <property type="entry name" value="DNA-binding response regulator PhoB"/>
    <property type="match status" value="1"/>
</dbReference>
<protein>
    <submittedName>
        <fullName evidence="11">Regulatory protein VanR</fullName>
    </submittedName>
</protein>
<evidence type="ECO:0000256" key="2">
    <source>
        <dbReference type="ARBA" id="ARBA00022553"/>
    </source>
</evidence>
<dbReference type="Proteomes" id="UP000304148">
    <property type="component" value="Chromosome"/>
</dbReference>
<keyword evidence="6" id="KW-0804">Transcription</keyword>
<evidence type="ECO:0000256" key="3">
    <source>
        <dbReference type="ARBA" id="ARBA00023012"/>
    </source>
</evidence>
<dbReference type="EMBL" id="LS992241">
    <property type="protein sequence ID" value="SYX81888.1"/>
    <property type="molecule type" value="Genomic_DNA"/>
</dbReference>
<dbReference type="SMART" id="SM00862">
    <property type="entry name" value="Trans_reg_C"/>
    <property type="match status" value="1"/>
</dbReference>
<name>A0A383R4K7_PAEAL</name>
<dbReference type="Pfam" id="PF00486">
    <property type="entry name" value="Trans_reg_C"/>
    <property type="match status" value="1"/>
</dbReference>
<dbReference type="InterPro" id="IPR011006">
    <property type="entry name" value="CheY-like_superfamily"/>
</dbReference>
<dbReference type="PANTHER" id="PTHR48111:SF2">
    <property type="entry name" value="RESPONSE REGULATOR SAER"/>
    <property type="match status" value="1"/>
</dbReference>
<dbReference type="InterPro" id="IPR039420">
    <property type="entry name" value="WalR-like"/>
</dbReference>
<dbReference type="SUPFAM" id="SSF46894">
    <property type="entry name" value="C-terminal effector domain of the bipartite response regulators"/>
    <property type="match status" value="1"/>
</dbReference>
<dbReference type="InterPro" id="IPR001789">
    <property type="entry name" value="Sig_transdc_resp-reg_receiver"/>
</dbReference>
<keyword evidence="4" id="KW-0805">Transcription regulation</keyword>
<dbReference type="InterPro" id="IPR001867">
    <property type="entry name" value="OmpR/PhoB-type_DNA-bd"/>
</dbReference>
<evidence type="ECO:0000256" key="4">
    <source>
        <dbReference type="ARBA" id="ARBA00023015"/>
    </source>
</evidence>
<dbReference type="AlphaFoldDB" id="A0A383R4K7"/>
<keyword evidence="2 7" id="KW-0597">Phosphoprotein</keyword>
<evidence type="ECO:0000259" key="9">
    <source>
        <dbReference type="PROSITE" id="PS50110"/>
    </source>
</evidence>
<dbReference type="PANTHER" id="PTHR48111">
    <property type="entry name" value="REGULATOR OF RPOS"/>
    <property type="match status" value="1"/>
</dbReference>
<dbReference type="InterPro" id="IPR036388">
    <property type="entry name" value="WH-like_DNA-bd_sf"/>
</dbReference>
<sequence length="236" mass="27315">MSQRILVTDDDADIRDVLRIYLHNEGYTVFEAVDGVQALELIQQETIDLIILDVMMPNMDGMQACMAIRQHTKVPIIMLSAKGESLDKITGLHTGADDYIAKPFHPMELLARVKAQLRRQSFAGQEECIMQVPLISDESFIEIKDLCIYPERHLVIVRGKEVLLTPTEFSILERLARRRGHVFSIDKLIELVWKEDKFITDNTVMVHIRNIREKIEENPREPQYIKTVWGVGYRIE</sequence>